<sequence>MTKIQMSQLRYGGGSFAHIYPKHFFFAT</sequence>
<dbReference type="Proteomes" id="UP000634136">
    <property type="component" value="Unassembled WGS sequence"/>
</dbReference>
<dbReference type="AlphaFoldDB" id="A0A834SNC1"/>
<reference evidence="1" key="1">
    <citation type="submission" date="2020-09" db="EMBL/GenBank/DDBJ databases">
        <title>Genome-Enabled Discovery of Anthraquinone Biosynthesis in Senna tora.</title>
        <authorList>
            <person name="Kang S.-H."/>
            <person name="Pandey R.P."/>
            <person name="Lee C.-M."/>
            <person name="Sim J.-S."/>
            <person name="Jeong J.-T."/>
            <person name="Choi B.-S."/>
            <person name="Jung M."/>
            <person name="Ginzburg D."/>
            <person name="Zhao K."/>
            <person name="Won S.Y."/>
            <person name="Oh T.-J."/>
            <person name="Yu Y."/>
            <person name="Kim N.-H."/>
            <person name="Lee O.R."/>
            <person name="Lee T.-H."/>
            <person name="Bashyal P."/>
            <person name="Kim T.-S."/>
            <person name="Lee W.-H."/>
            <person name="Kawkins C."/>
            <person name="Kim C.-K."/>
            <person name="Kim J.S."/>
            <person name="Ahn B.O."/>
            <person name="Rhee S.Y."/>
            <person name="Sohng J.K."/>
        </authorList>
    </citation>
    <scope>NUCLEOTIDE SEQUENCE</scope>
    <source>
        <tissue evidence="1">Leaf</tissue>
    </source>
</reference>
<proteinExistence type="predicted"/>
<evidence type="ECO:0000313" key="2">
    <source>
        <dbReference type="Proteomes" id="UP000634136"/>
    </source>
</evidence>
<accession>A0A834SNC1</accession>
<keyword evidence="2" id="KW-1185">Reference proteome</keyword>
<name>A0A834SNC1_9FABA</name>
<comment type="caution">
    <text evidence="1">The sequence shown here is derived from an EMBL/GenBank/DDBJ whole genome shotgun (WGS) entry which is preliminary data.</text>
</comment>
<gene>
    <name evidence="1" type="ORF">G2W53_039218</name>
</gene>
<dbReference type="EMBL" id="JAAIUW010000012">
    <property type="protein sequence ID" value="KAF7807057.1"/>
    <property type="molecule type" value="Genomic_DNA"/>
</dbReference>
<organism evidence="1 2">
    <name type="scientific">Senna tora</name>
    <dbReference type="NCBI Taxonomy" id="362788"/>
    <lineage>
        <taxon>Eukaryota</taxon>
        <taxon>Viridiplantae</taxon>
        <taxon>Streptophyta</taxon>
        <taxon>Embryophyta</taxon>
        <taxon>Tracheophyta</taxon>
        <taxon>Spermatophyta</taxon>
        <taxon>Magnoliopsida</taxon>
        <taxon>eudicotyledons</taxon>
        <taxon>Gunneridae</taxon>
        <taxon>Pentapetalae</taxon>
        <taxon>rosids</taxon>
        <taxon>fabids</taxon>
        <taxon>Fabales</taxon>
        <taxon>Fabaceae</taxon>
        <taxon>Caesalpinioideae</taxon>
        <taxon>Cassia clade</taxon>
        <taxon>Senna</taxon>
    </lineage>
</organism>
<evidence type="ECO:0000313" key="1">
    <source>
        <dbReference type="EMBL" id="KAF7807057.1"/>
    </source>
</evidence>
<protein>
    <submittedName>
        <fullName evidence="1">Uncharacterized protein</fullName>
    </submittedName>
</protein>